<gene>
    <name evidence="1" type="ORF">O6H91_06G038400</name>
</gene>
<organism evidence="1 2">
    <name type="scientific">Diphasiastrum complanatum</name>
    <name type="common">Issler's clubmoss</name>
    <name type="synonym">Lycopodium complanatum</name>
    <dbReference type="NCBI Taxonomy" id="34168"/>
    <lineage>
        <taxon>Eukaryota</taxon>
        <taxon>Viridiplantae</taxon>
        <taxon>Streptophyta</taxon>
        <taxon>Embryophyta</taxon>
        <taxon>Tracheophyta</taxon>
        <taxon>Lycopodiopsida</taxon>
        <taxon>Lycopodiales</taxon>
        <taxon>Lycopodiaceae</taxon>
        <taxon>Lycopodioideae</taxon>
        <taxon>Diphasiastrum</taxon>
    </lineage>
</organism>
<dbReference type="EMBL" id="CM055097">
    <property type="protein sequence ID" value="KAJ7552016.1"/>
    <property type="molecule type" value="Genomic_DNA"/>
</dbReference>
<comment type="caution">
    <text evidence="1">The sequence shown here is derived from an EMBL/GenBank/DDBJ whole genome shotgun (WGS) entry which is preliminary data.</text>
</comment>
<proteinExistence type="predicted"/>
<reference evidence="2" key="1">
    <citation type="journal article" date="2024" name="Proc. Natl. Acad. Sci. U.S.A.">
        <title>Extraordinary preservation of gene collinearity over three hundred million years revealed in homosporous lycophytes.</title>
        <authorList>
            <person name="Li C."/>
            <person name="Wickell D."/>
            <person name="Kuo L.Y."/>
            <person name="Chen X."/>
            <person name="Nie B."/>
            <person name="Liao X."/>
            <person name="Peng D."/>
            <person name="Ji J."/>
            <person name="Jenkins J."/>
            <person name="Williams M."/>
            <person name="Shu S."/>
            <person name="Plott C."/>
            <person name="Barry K."/>
            <person name="Rajasekar S."/>
            <person name="Grimwood J."/>
            <person name="Han X."/>
            <person name="Sun S."/>
            <person name="Hou Z."/>
            <person name="He W."/>
            <person name="Dai G."/>
            <person name="Sun C."/>
            <person name="Schmutz J."/>
            <person name="Leebens-Mack J.H."/>
            <person name="Li F.W."/>
            <person name="Wang L."/>
        </authorList>
    </citation>
    <scope>NUCLEOTIDE SEQUENCE [LARGE SCALE GENOMIC DNA]</scope>
    <source>
        <strain evidence="2">cv. PW_Plant_1</strain>
    </source>
</reference>
<accession>A0ACC2DCR1</accession>
<keyword evidence="2" id="KW-1185">Reference proteome</keyword>
<dbReference type="Proteomes" id="UP001162992">
    <property type="component" value="Chromosome 6"/>
</dbReference>
<sequence>MPASMQKIGAQRLTPNDALLYLSAVKQTLKDEKHKYKGFMKVLKRFQAQRIDVAHAIARLKDLFEGHPQLLKGFNTFLPEWCKISFLEEEPSFLLQEIPLKLVKAINYVNKIKTCFEHDKHIFRAFLWILKMYGEGTMLINEVYSKVASLFTYHSDLLEEFKDLLTDLTDSMVSTSHATTSKPLIFVKTEDQKLMMVVAENYNNDRVAEEVADALGKHPVLLKYLTELLSLRGSPGFVETIEATVPVEKDKDRHENQNTEFDRKLVEVGKRQWEMGEETQKNRKTNRYSLRSVKDRHENQDREIDRKLVEDKKRHWEMEEERQKKSKANGDRDVLSQNVSVLSDQENTDKHITRLDLTHRERCTPSYCLVSKNYPRPLSTHRTELDSAVLNDSWVSVMSGSVDYSCNPSEKNQCEEILFRCEDDQFELDMVLEISSVTVKRVKEIIDCRLDQSIPEHPFCVDEHLSAMHLRCIERIYGKHGLEIIDLINKDPAVALPVVHDRLIEKHEEWLKFRAGMGKIWTEVYIRNFLGSLEHQSCTSGSKIRPLPVAYKSKKKQKNTHCTKGKSENTL</sequence>
<evidence type="ECO:0000313" key="2">
    <source>
        <dbReference type="Proteomes" id="UP001162992"/>
    </source>
</evidence>
<protein>
    <submittedName>
        <fullName evidence="1">Uncharacterized protein</fullName>
    </submittedName>
</protein>
<evidence type="ECO:0000313" key="1">
    <source>
        <dbReference type="EMBL" id="KAJ7552016.1"/>
    </source>
</evidence>
<name>A0ACC2DCR1_DIPCM</name>